<dbReference type="Gene3D" id="3.40.50.1950">
    <property type="entry name" value="Flavin prenyltransferase-like"/>
    <property type="match status" value="1"/>
</dbReference>
<dbReference type="GO" id="GO:0046872">
    <property type="term" value="F:metal ion binding"/>
    <property type="evidence" value="ECO:0007669"/>
    <property type="project" value="UniProtKB-KW"/>
</dbReference>
<dbReference type="EMBL" id="FQYI01000004">
    <property type="protein sequence ID" value="SHI74032.1"/>
    <property type="molecule type" value="Genomic_DNA"/>
</dbReference>
<dbReference type="PANTHER" id="PTHR14359:SF6">
    <property type="entry name" value="PHOSPHOPANTOTHENOYLCYSTEINE DECARBOXYLASE"/>
    <property type="match status" value="1"/>
</dbReference>
<dbReference type="NCBIfam" id="TIGR00521">
    <property type="entry name" value="coaBC_dfp"/>
    <property type="match status" value="1"/>
</dbReference>
<comment type="catalytic activity">
    <reaction evidence="3 4">
        <text>(R)-4'-phosphopantothenate + L-cysteine + CTP = N-[(R)-4-phosphopantothenoyl]-L-cysteine + CMP + diphosphate + H(+)</text>
        <dbReference type="Rhea" id="RHEA:19397"/>
        <dbReference type="ChEBI" id="CHEBI:10986"/>
        <dbReference type="ChEBI" id="CHEBI:15378"/>
        <dbReference type="ChEBI" id="CHEBI:33019"/>
        <dbReference type="ChEBI" id="CHEBI:35235"/>
        <dbReference type="ChEBI" id="CHEBI:37563"/>
        <dbReference type="ChEBI" id="CHEBI:59458"/>
        <dbReference type="ChEBI" id="CHEBI:60377"/>
        <dbReference type="EC" id="6.3.2.5"/>
    </reaction>
</comment>
<feature type="binding site" evidence="3">
    <location>
        <position position="288"/>
    </location>
    <ligand>
        <name>CTP</name>
        <dbReference type="ChEBI" id="CHEBI:37563"/>
    </ligand>
</feature>
<evidence type="ECO:0000256" key="1">
    <source>
        <dbReference type="ARBA" id="ARBA00022793"/>
    </source>
</evidence>
<dbReference type="GO" id="GO:0004632">
    <property type="term" value="F:phosphopantothenate--cysteine ligase activity"/>
    <property type="evidence" value="ECO:0007669"/>
    <property type="project" value="UniProtKB-UniRule"/>
</dbReference>
<feature type="region of interest" description="Phosphopantothenoylcysteine decarboxylase" evidence="3">
    <location>
        <begin position="1"/>
        <end position="188"/>
    </location>
</feature>
<evidence type="ECO:0000313" key="8">
    <source>
        <dbReference type="Proteomes" id="UP000184335"/>
    </source>
</evidence>
<feature type="domain" description="Flavoprotein" evidence="5">
    <location>
        <begin position="4"/>
        <end position="171"/>
    </location>
</feature>
<feature type="region of interest" description="Phosphopantothenate--cysteine ligase" evidence="3">
    <location>
        <begin position="189"/>
        <end position="398"/>
    </location>
</feature>
<comment type="function">
    <text evidence="3">Catalyzes two sequential steps in the biosynthesis of coenzyme A. In the first step cysteine is conjugated to 4'-phosphopantothenate to form 4-phosphopantothenoylcysteine. In the second step the latter compound is decarboxylated to form 4'-phosphopantotheine.</text>
</comment>
<dbReference type="GO" id="GO:0010181">
    <property type="term" value="F:FMN binding"/>
    <property type="evidence" value="ECO:0007669"/>
    <property type="project" value="UniProtKB-UniRule"/>
</dbReference>
<dbReference type="InterPro" id="IPR036551">
    <property type="entry name" value="Flavin_trans-like"/>
</dbReference>
<dbReference type="GO" id="GO:0071513">
    <property type="term" value="C:phosphopantothenoylcysteine decarboxylase complex"/>
    <property type="evidence" value="ECO:0007669"/>
    <property type="project" value="TreeGrafter"/>
</dbReference>
<dbReference type="Proteomes" id="UP000184335">
    <property type="component" value="Unassembled WGS sequence"/>
</dbReference>
<dbReference type="InterPro" id="IPR035929">
    <property type="entry name" value="CoaB-like_sf"/>
</dbReference>
<protein>
    <recommendedName>
        <fullName evidence="3">Coenzyme A biosynthesis bifunctional protein CoaBC</fullName>
    </recommendedName>
    <alternativeName>
        <fullName evidence="3">DNA/pantothenate metabolism flavoprotein</fullName>
    </alternativeName>
    <alternativeName>
        <fullName evidence="3">Phosphopantothenoylcysteine synthetase/decarboxylase</fullName>
        <shortName evidence="3">PPCS-PPCDC</shortName>
    </alternativeName>
    <domain>
        <recommendedName>
            <fullName evidence="3">Phosphopantothenoylcysteine decarboxylase</fullName>
            <shortName evidence="3">PPC decarboxylase</shortName>
            <shortName evidence="3">PPC-DC</shortName>
            <ecNumber evidence="3">4.1.1.36</ecNumber>
        </recommendedName>
        <alternativeName>
            <fullName evidence="3">CoaC</fullName>
        </alternativeName>
    </domain>
    <domain>
        <recommendedName>
            <fullName evidence="3">Phosphopantothenate--cysteine ligase</fullName>
            <ecNumber evidence="3">6.3.2.5</ecNumber>
        </recommendedName>
        <alternativeName>
            <fullName evidence="3">CoaB</fullName>
        </alternativeName>
        <alternativeName>
            <fullName evidence="3">Phosphopantothenoylcysteine synthetase</fullName>
            <shortName evidence="3">PPC synthetase</shortName>
            <shortName evidence="3">PPC-S</shortName>
        </alternativeName>
    </domain>
</protein>
<dbReference type="AlphaFoldDB" id="A0A1M6DLG2"/>
<evidence type="ECO:0000313" key="7">
    <source>
        <dbReference type="EMBL" id="SHI74032.1"/>
    </source>
</evidence>
<dbReference type="HAMAP" id="MF_02225">
    <property type="entry name" value="CoaBC"/>
    <property type="match status" value="1"/>
</dbReference>
<dbReference type="GO" id="GO:0015941">
    <property type="term" value="P:pantothenate catabolic process"/>
    <property type="evidence" value="ECO:0007669"/>
    <property type="project" value="InterPro"/>
</dbReference>
<dbReference type="SUPFAM" id="SSF52507">
    <property type="entry name" value="Homo-oligomeric flavin-containing Cys decarboxylases, HFCD"/>
    <property type="match status" value="1"/>
</dbReference>
<feature type="binding site" evidence="3">
    <location>
        <position position="322"/>
    </location>
    <ligand>
        <name>CTP</name>
        <dbReference type="ChEBI" id="CHEBI:37563"/>
    </ligand>
</feature>
<name>A0A1M6DLG2_9FLAO</name>
<feature type="domain" description="DNA/pantothenate metabolism flavoprotein C-terminal" evidence="6">
    <location>
        <begin position="185"/>
        <end position="392"/>
    </location>
</feature>
<dbReference type="Gene3D" id="3.40.50.10300">
    <property type="entry name" value="CoaB-like"/>
    <property type="match status" value="1"/>
</dbReference>
<dbReference type="STRING" id="1118202.SAMN05443429_10419"/>
<evidence type="ECO:0000256" key="2">
    <source>
        <dbReference type="ARBA" id="ARBA00023239"/>
    </source>
</evidence>
<proteinExistence type="inferred from homology"/>
<gene>
    <name evidence="3" type="primary">coaBC</name>
    <name evidence="7" type="ORF">SAMN05443429_10419</name>
</gene>
<keyword evidence="3 4" id="KW-0285">Flavoprotein</keyword>
<keyword evidence="3" id="KW-0460">Magnesium</keyword>
<dbReference type="GO" id="GO:0004633">
    <property type="term" value="F:phosphopantothenoylcysteine decarboxylase activity"/>
    <property type="evidence" value="ECO:0007669"/>
    <property type="project" value="UniProtKB-UniRule"/>
</dbReference>
<feature type="binding site" evidence="3">
    <location>
        <position position="340"/>
    </location>
    <ligand>
        <name>CTP</name>
        <dbReference type="ChEBI" id="CHEBI:37563"/>
    </ligand>
</feature>
<comment type="similarity">
    <text evidence="3 4">In the N-terminal section; belongs to the HFCD (homo-oligomeric flavin containing Cys decarboxylase) superfamily.</text>
</comment>
<evidence type="ECO:0000259" key="6">
    <source>
        <dbReference type="Pfam" id="PF04127"/>
    </source>
</evidence>
<comment type="similarity">
    <text evidence="3 4">In the C-terminal section; belongs to the PPC synthetase family.</text>
</comment>
<keyword evidence="3" id="KW-0511">Multifunctional enzyme</keyword>
<sequence length="398" mass="43106">MKGKKILLIVTGGIAAYKSALIVRLLVKAGAEVRVVMTADAANFVTPLTLSTLSKNDVYQDFFGSNGSWNNHVELALWADAVLVAPCTANTLGKMVHGICDNLAVAVYLSAKCPVFIAPAMDLDMYAHPSTRQNLAAAEDFGNIIIPAESGELASGLTGEGRLAEPENIIGILRGYFGRTATSLGGKKFLVTAGPTYEAIDPVRFIGNHSSGKMGFALAEAAAERGAEVVLISGPTALSTSHRNIILHRVTTAREMFDKVFQFFDDVDVAIASAAVADYRPKETATQKIKKKEDEMTIELVKNPDILRTMGERKAAQKLVGFALETQNEEENAMGKLRSKNLDMIVLNSLRSEGAGFRNDTNHIKILTEKTTREYSLKPKKEVAADILDFLENEILNS</sequence>
<dbReference type="PANTHER" id="PTHR14359">
    <property type="entry name" value="HOMO-OLIGOMERIC FLAVIN CONTAINING CYS DECARBOXYLASE FAMILY"/>
    <property type="match status" value="1"/>
</dbReference>
<dbReference type="EC" id="4.1.1.36" evidence="3"/>
<accession>A0A1M6DLG2</accession>
<comment type="cofactor">
    <cofactor evidence="3">
        <name>FMN</name>
        <dbReference type="ChEBI" id="CHEBI:58210"/>
    </cofactor>
    <text evidence="3">Binds 1 FMN per subunit.</text>
</comment>
<feature type="binding site" evidence="3">
    <location>
        <position position="336"/>
    </location>
    <ligand>
        <name>CTP</name>
        <dbReference type="ChEBI" id="CHEBI:37563"/>
    </ligand>
</feature>
<dbReference type="InterPro" id="IPR007085">
    <property type="entry name" value="DNA/pantothenate-metab_flavo_C"/>
</dbReference>
<comment type="cofactor">
    <cofactor evidence="3">
        <name>Mg(2+)</name>
        <dbReference type="ChEBI" id="CHEBI:18420"/>
    </cofactor>
</comment>
<evidence type="ECO:0000256" key="3">
    <source>
        <dbReference type="HAMAP-Rule" id="MF_02225"/>
    </source>
</evidence>
<comment type="catalytic activity">
    <reaction evidence="3 4">
        <text>N-[(R)-4-phosphopantothenoyl]-L-cysteine + H(+) = (R)-4'-phosphopantetheine + CO2</text>
        <dbReference type="Rhea" id="RHEA:16793"/>
        <dbReference type="ChEBI" id="CHEBI:15378"/>
        <dbReference type="ChEBI" id="CHEBI:16526"/>
        <dbReference type="ChEBI" id="CHEBI:59458"/>
        <dbReference type="ChEBI" id="CHEBI:61723"/>
        <dbReference type="EC" id="4.1.1.36"/>
    </reaction>
</comment>
<evidence type="ECO:0000256" key="4">
    <source>
        <dbReference type="RuleBase" id="RU364078"/>
    </source>
</evidence>
<keyword evidence="3 4" id="KW-0288">FMN</keyword>
<dbReference type="EC" id="6.3.2.5" evidence="3"/>
<dbReference type="GO" id="GO:0015937">
    <property type="term" value="P:coenzyme A biosynthetic process"/>
    <property type="evidence" value="ECO:0007669"/>
    <property type="project" value="UniProtKB-UniRule"/>
</dbReference>
<keyword evidence="1 3" id="KW-0210">Decarboxylase</keyword>
<keyword evidence="8" id="KW-1185">Reference proteome</keyword>
<keyword evidence="3" id="KW-0479">Metal-binding</keyword>
<keyword evidence="3 4" id="KW-0436">Ligase</keyword>
<dbReference type="UniPathway" id="UPA00241">
    <property type="reaction ID" value="UER00353"/>
</dbReference>
<organism evidence="7 8">
    <name type="scientific">Cruoricaptor ignavus</name>
    <dbReference type="NCBI Taxonomy" id="1118202"/>
    <lineage>
        <taxon>Bacteria</taxon>
        <taxon>Pseudomonadati</taxon>
        <taxon>Bacteroidota</taxon>
        <taxon>Flavobacteriia</taxon>
        <taxon>Flavobacteriales</taxon>
        <taxon>Weeksellaceae</taxon>
        <taxon>Cruoricaptor</taxon>
    </lineage>
</organism>
<feature type="binding site" evidence="3">
    <location>
        <begin position="304"/>
        <end position="307"/>
    </location>
    <ligand>
        <name>CTP</name>
        <dbReference type="ChEBI" id="CHEBI:37563"/>
    </ligand>
</feature>
<comment type="pathway">
    <text evidence="3 4">Cofactor biosynthesis; coenzyme A biosynthesis; CoA from (R)-pantothenate: step 2/5.</text>
</comment>
<dbReference type="Pfam" id="PF04127">
    <property type="entry name" value="DFP"/>
    <property type="match status" value="1"/>
</dbReference>
<reference evidence="7 8" key="1">
    <citation type="submission" date="2016-11" db="EMBL/GenBank/DDBJ databases">
        <authorList>
            <person name="Jaros S."/>
            <person name="Januszkiewicz K."/>
            <person name="Wedrychowicz H."/>
        </authorList>
    </citation>
    <scope>NUCLEOTIDE SEQUENCE [LARGE SCALE GENOMIC DNA]</scope>
    <source>
        <strain evidence="7 8">DSM 25479</strain>
    </source>
</reference>
<feature type="binding site" evidence="3">
    <location>
        <position position="278"/>
    </location>
    <ligand>
        <name>CTP</name>
        <dbReference type="ChEBI" id="CHEBI:37563"/>
    </ligand>
</feature>
<dbReference type="Pfam" id="PF02441">
    <property type="entry name" value="Flavoprotein"/>
    <property type="match status" value="1"/>
</dbReference>
<dbReference type="SUPFAM" id="SSF102645">
    <property type="entry name" value="CoaB-like"/>
    <property type="match status" value="1"/>
</dbReference>
<keyword evidence="2 3" id="KW-0456">Lyase</keyword>
<comment type="function">
    <text evidence="4">Catalyzes two steps in the biosynthesis of coenzyme A. In the first step cysteine is conjugated to 4'-phosphopantothenate to form 4-phosphopantothenoylcysteine, in the latter compound is decarboxylated to form 4'-phosphopantotheine.</text>
</comment>
<evidence type="ECO:0000259" key="5">
    <source>
        <dbReference type="Pfam" id="PF02441"/>
    </source>
</evidence>
<comment type="caution">
    <text evidence="3">Lacks conserved residue(s) required for the propagation of feature annotation.</text>
</comment>
<dbReference type="InterPro" id="IPR003382">
    <property type="entry name" value="Flavoprotein"/>
</dbReference>
<comment type="pathway">
    <text evidence="3 4">Cofactor biosynthesis; coenzyme A biosynthesis; CoA from (R)-pantothenate: step 3/5.</text>
</comment>
<dbReference type="InterPro" id="IPR005252">
    <property type="entry name" value="CoaBC"/>
</dbReference>